<evidence type="ECO:0000259" key="4">
    <source>
        <dbReference type="Pfam" id="PF13193"/>
    </source>
</evidence>
<dbReference type="RefSeq" id="XP_026736964.1">
    <property type="nucleotide sequence ID" value="XM_026881163.1"/>
</dbReference>
<sequence>MLAGFQINAAISKSETNASVLSRAVRLARCLRRLGAQPGDLLALHGRNHLDLLIPFYAALFNGLTVCGVDPAYDYDEIHYTMMISKPDIAFSDSELLHEAITKLDLDTKIITFKDGEQSMKRFMEEYDDGNQSDAEFQVTEYDVDKIPLWLTTTSGSTGYPKLTIQPHRLWMKRIVENRFDPTRSLSWYRSDENRMGVCLTPVQWISAYHAVIGMPLFHYTILRSSDLISVEMVIDIINKYKPVRGVFVPYLINAILNHERHCDFTCFDSIGLGGMKVSHEIITQLRQRIRSDAEALNLYGATEPLGLISIADHNTPRNSIGKPLLHEFKIVDLESRAEITEPHKEGELLLKGPMCAGYYNNPEQTAAAFKDGWYKTGDLFYRDEDNYYYYVERIGQLMKVKSYLVSPWELIEVLEEHPGVAEACVIGIPSQGYADLPVACVVRRPGHHVTAQEIKDFVVNKVKPHQYLRGGVVFMEKLPRTSTGKFAIAKLRQMVLTAHRE</sequence>
<evidence type="ECO:0000256" key="1">
    <source>
        <dbReference type="ARBA" id="ARBA00004275"/>
    </source>
</evidence>
<evidence type="ECO:0000256" key="2">
    <source>
        <dbReference type="ARBA" id="ARBA00023140"/>
    </source>
</evidence>
<dbReference type="Gene3D" id="3.30.300.30">
    <property type="match status" value="1"/>
</dbReference>
<dbReference type="Pfam" id="PF00501">
    <property type="entry name" value="AMP-binding"/>
    <property type="match status" value="1"/>
</dbReference>
<dbReference type="Gene3D" id="3.40.50.12780">
    <property type="entry name" value="N-terminal domain of ligase-like"/>
    <property type="match status" value="1"/>
</dbReference>
<reference evidence="6" key="1">
    <citation type="submission" date="2025-08" db="UniProtKB">
        <authorList>
            <consortium name="RefSeq"/>
        </authorList>
    </citation>
    <scope>IDENTIFICATION</scope>
</reference>
<dbReference type="InterPro" id="IPR025110">
    <property type="entry name" value="AMP-bd_C"/>
</dbReference>
<proteinExistence type="predicted"/>
<comment type="subcellular location">
    <subcellularLocation>
        <location evidence="1">Peroxisome</location>
    </subcellularLocation>
</comment>
<dbReference type="InterPro" id="IPR000873">
    <property type="entry name" value="AMP-dep_synth/lig_dom"/>
</dbReference>
<feature type="domain" description="AMP-dependent synthetase/ligase" evidence="3">
    <location>
        <begin position="16"/>
        <end position="360"/>
    </location>
</feature>
<evidence type="ECO:0000313" key="6">
    <source>
        <dbReference type="RefSeq" id="XP_026736964.1"/>
    </source>
</evidence>
<dbReference type="PANTHER" id="PTHR24096:SF353">
    <property type="entry name" value="GH16244P-RELATED"/>
    <property type="match status" value="1"/>
</dbReference>
<dbReference type="InParanoid" id="A0A7E5W8J9"/>
<dbReference type="Pfam" id="PF13193">
    <property type="entry name" value="AMP-binding_C"/>
    <property type="match status" value="1"/>
</dbReference>
<dbReference type="AlphaFoldDB" id="A0A7E5W8J9"/>
<dbReference type="GO" id="GO:0004467">
    <property type="term" value="F:long-chain fatty acid-CoA ligase activity"/>
    <property type="evidence" value="ECO:0007669"/>
    <property type="project" value="TreeGrafter"/>
</dbReference>
<dbReference type="InterPro" id="IPR045851">
    <property type="entry name" value="AMP-bd_C_sf"/>
</dbReference>
<keyword evidence="2" id="KW-0576">Peroxisome</keyword>
<gene>
    <name evidence="6" type="primary">LOC113500408</name>
</gene>
<accession>A0A7E5W8J9</accession>
<dbReference type="KEGG" id="tnl:113500408"/>
<evidence type="ECO:0000313" key="5">
    <source>
        <dbReference type="Proteomes" id="UP000322000"/>
    </source>
</evidence>
<dbReference type="Proteomes" id="UP000322000">
    <property type="component" value="Chromosome 1"/>
</dbReference>
<dbReference type="GO" id="GO:0005777">
    <property type="term" value="C:peroxisome"/>
    <property type="evidence" value="ECO:0007669"/>
    <property type="project" value="UniProtKB-SubCell"/>
</dbReference>
<keyword evidence="5" id="KW-1185">Reference proteome</keyword>
<feature type="domain" description="AMP-binding enzyme C-terminal" evidence="4">
    <location>
        <begin position="413"/>
        <end position="486"/>
    </location>
</feature>
<dbReference type="InterPro" id="IPR042099">
    <property type="entry name" value="ANL_N_sf"/>
</dbReference>
<name>A0A7E5W8J9_TRINI</name>
<evidence type="ECO:0000259" key="3">
    <source>
        <dbReference type="Pfam" id="PF00501"/>
    </source>
</evidence>
<protein>
    <submittedName>
        <fullName evidence="6">Luciferin 4-monooxygenase-like</fullName>
    </submittedName>
</protein>
<dbReference type="OrthoDB" id="10253869at2759"/>
<dbReference type="GeneID" id="113500408"/>
<organism evidence="5 6">
    <name type="scientific">Trichoplusia ni</name>
    <name type="common">Cabbage looper</name>
    <dbReference type="NCBI Taxonomy" id="7111"/>
    <lineage>
        <taxon>Eukaryota</taxon>
        <taxon>Metazoa</taxon>
        <taxon>Ecdysozoa</taxon>
        <taxon>Arthropoda</taxon>
        <taxon>Hexapoda</taxon>
        <taxon>Insecta</taxon>
        <taxon>Pterygota</taxon>
        <taxon>Neoptera</taxon>
        <taxon>Endopterygota</taxon>
        <taxon>Lepidoptera</taxon>
        <taxon>Glossata</taxon>
        <taxon>Ditrysia</taxon>
        <taxon>Noctuoidea</taxon>
        <taxon>Noctuidae</taxon>
        <taxon>Plusiinae</taxon>
        <taxon>Trichoplusia</taxon>
    </lineage>
</organism>
<dbReference type="SUPFAM" id="SSF56801">
    <property type="entry name" value="Acetyl-CoA synthetase-like"/>
    <property type="match status" value="1"/>
</dbReference>
<dbReference type="PANTHER" id="PTHR24096">
    <property type="entry name" value="LONG-CHAIN-FATTY-ACID--COA LIGASE"/>
    <property type="match status" value="1"/>
</dbReference>
<dbReference type="GO" id="GO:0046949">
    <property type="term" value="P:fatty-acyl-CoA biosynthetic process"/>
    <property type="evidence" value="ECO:0007669"/>
    <property type="project" value="TreeGrafter"/>
</dbReference>